<evidence type="ECO:0000313" key="1">
    <source>
        <dbReference type="EMBL" id="KAK3797752.1"/>
    </source>
</evidence>
<sequence length="86" mass="9771">MFVVSSSSPIVSIIHRSALTTASLFSNETAYKNLNTAFINYVDQLVIQKDLSFSKKTNWIDQKGPRLLLFWTRNGFTEPCLANRQS</sequence>
<dbReference type="EMBL" id="JAWDGP010000749">
    <property type="protein sequence ID" value="KAK3797752.1"/>
    <property type="molecule type" value="Genomic_DNA"/>
</dbReference>
<evidence type="ECO:0000313" key="2">
    <source>
        <dbReference type="Proteomes" id="UP001283361"/>
    </source>
</evidence>
<protein>
    <submittedName>
        <fullName evidence="1">Uncharacterized protein</fullName>
    </submittedName>
</protein>
<organism evidence="1 2">
    <name type="scientific">Elysia crispata</name>
    <name type="common">lettuce slug</name>
    <dbReference type="NCBI Taxonomy" id="231223"/>
    <lineage>
        <taxon>Eukaryota</taxon>
        <taxon>Metazoa</taxon>
        <taxon>Spiralia</taxon>
        <taxon>Lophotrochozoa</taxon>
        <taxon>Mollusca</taxon>
        <taxon>Gastropoda</taxon>
        <taxon>Heterobranchia</taxon>
        <taxon>Euthyneura</taxon>
        <taxon>Panpulmonata</taxon>
        <taxon>Sacoglossa</taxon>
        <taxon>Placobranchoidea</taxon>
        <taxon>Plakobranchidae</taxon>
        <taxon>Elysia</taxon>
    </lineage>
</organism>
<reference evidence="1" key="1">
    <citation type="journal article" date="2023" name="G3 (Bethesda)">
        <title>A reference genome for the long-term kleptoplast-retaining sea slug Elysia crispata morphotype clarki.</title>
        <authorList>
            <person name="Eastman K.E."/>
            <person name="Pendleton A.L."/>
            <person name="Shaikh M.A."/>
            <person name="Suttiyut T."/>
            <person name="Ogas R."/>
            <person name="Tomko P."/>
            <person name="Gavelis G."/>
            <person name="Widhalm J.R."/>
            <person name="Wisecaver J.H."/>
        </authorList>
    </citation>
    <scope>NUCLEOTIDE SEQUENCE</scope>
    <source>
        <strain evidence="1">ECLA1</strain>
    </source>
</reference>
<dbReference type="Proteomes" id="UP001283361">
    <property type="component" value="Unassembled WGS sequence"/>
</dbReference>
<keyword evidence="2" id="KW-1185">Reference proteome</keyword>
<gene>
    <name evidence="1" type="ORF">RRG08_020145</name>
</gene>
<comment type="caution">
    <text evidence="1">The sequence shown here is derived from an EMBL/GenBank/DDBJ whole genome shotgun (WGS) entry which is preliminary data.</text>
</comment>
<name>A0AAE1B1A6_9GAST</name>
<accession>A0AAE1B1A6</accession>
<dbReference type="AlphaFoldDB" id="A0AAE1B1A6"/>
<proteinExistence type="predicted"/>